<dbReference type="SUPFAM" id="SSF52540">
    <property type="entry name" value="P-loop containing nucleoside triphosphate hydrolases"/>
    <property type="match status" value="1"/>
</dbReference>
<dbReference type="Gene3D" id="3.40.50.300">
    <property type="entry name" value="P-loop containing nucleotide triphosphate hydrolases"/>
    <property type="match status" value="1"/>
</dbReference>
<name>A0A845B7I6_9SPHN</name>
<dbReference type="PANTHER" id="PTHR11669:SF8">
    <property type="entry name" value="DNA POLYMERASE III SUBUNIT DELTA"/>
    <property type="match status" value="1"/>
</dbReference>
<evidence type="ECO:0000313" key="1">
    <source>
        <dbReference type="EMBL" id="MXP43599.1"/>
    </source>
</evidence>
<dbReference type="AlphaFoldDB" id="A0A845B7I6"/>
<dbReference type="GO" id="GO:0009360">
    <property type="term" value="C:DNA polymerase III complex"/>
    <property type="evidence" value="ECO:0007669"/>
    <property type="project" value="TreeGrafter"/>
</dbReference>
<proteinExistence type="predicted"/>
<dbReference type="InterPro" id="IPR027417">
    <property type="entry name" value="P-loop_NTPase"/>
</dbReference>
<evidence type="ECO:0000313" key="2">
    <source>
        <dbReference type="Proteomes" id="UP000431922"/>
    </source>
</evidence>
<dbReference type="PANTHER" id="PTHR11669">
    <property type="entry name" value="REPLICATION FACTOR C / DNA POLYMERASE III GAMMA-TAU SUBUNIT"/>
    <property type="match status" value="1"/>
</dbReference>
<sequence length="320" mass="35096">MNLIGHEQPWREWREAMAGERMHHAWLLTGKRGLGKMQFAIAAARELVAEPDVHQPAGDHPDIHILTHLPKDDKEEKKKADGKPFELKRNIAIAQIRSMQQRLNTRPTLGERRAIIIDPADDMEKSASNALLKSLEEPPRGTFFLLVAHRPARLLPTIRSRCRTLRFPIVEDPEMRALLSREVPEAGHDAVDAAIAAANGSPGAALNFITGNLGPLNTIMRRIAVEGDPDFMLRGQLAEAIGGRPDRARIQAALDLARAVIGARAQDCRPEDIPVLADAHSQLVTLTGQAPTYNFDAGLLVMEIGTLLASTAPSRDRANA</sequence>
<dbReference type="EMBL" id="WTYL01000001">
    <property type="protein sequence ID" value="MXP43599.1"/>
    <property type="molecule type" value="Genomic_DNA"/>
</dbReference>
<dbReference type="RefSeq" id="WP_160755188.1">
    <property type="nucleotide sequence ID" value="NZ_WTYL01000001.1"/>
</dbReference>
<comment type="caution">
    <text evidence="1">The sequence shown here is derived from an EMBL/GenBank/DDBJ whole genome shotgun (WGS) entry which is preliminary data.</text>
</comment>
<dbReference type="GO" id="GO:0006261">
    <property type="term" value="P:DNA-templated DNA replication"/>
    <property type="evidence" value="ECO:0007669"/>
    <property type="project" value="TreeGrafter"/>
</dbReference>
<organism evidence="1 2">
    <name type="scientific">Allopontixanthobacter sediminis</name>
    <dbReference type="NCBI Taxonomy" id="1689985"/>
    <lineage>
        <taxon>Bacteria</taxon>
        <taxon>Pseudomonadati</taxon>
        <taxon>Pseudomonadota</taxon>
        <taxon>Alphaproteobacteria</taxon>
        <taxon>Sphingomonadales</taxon>
        <taxon>Erythrobacteraceae</taxon>
        <taxon>Allopontixanthobacter</taxon>
    </lineage>
</organism>
<dbReference type="InterPro" id="IPR050238">
    <property type="entry name" value="DNA_Rep/Repair_Clamp_Loader"/>
</dbReference>
<reference evidence="1 2" key="1">
    <citation type="submission" date="2019-12" db="EMBL/GenBank/DDBJ databases">
        <title>Genomic-based taxomic classification of the family Erythrobacteraceae.</title>
        <authorList>
            <person name="Xu L."/>
        </authorList>
    </citation>
    <scope>NUCLEOTIDE SEQUENCE [LARGE SCALE GENOMIC DNA]</scope>
    <source>
        <strain evidence="1 2">KCTC 42453</strain>
    </source>
</reference>
<keyword evidence="2" id="KW-1185">Reference proteome</keyword>
<dbReference type="Pfam" id="PF13177">
    <property type="entry name" value="DNA_pol3_delta2"/>
    <property type="match status" value="1"/>
</dbReference>
<accession>A0A845B7I6</accession>
<dbReference type="Proteomes" id="UP000431922">
    <property type="component" value="Unassembled WGS sequence"/>
</dbReference>
<protein>
    <submittedName>
        <fullName evidence="1">DNA polymerase III subunit delta</fullName>
    </submittedName>
</protein>
<dbReference type="OrthoDB" id="9811073at2"/>
<gene>
    <name evidence="1" type="ORF">GRI65_03895</name>
</gene>